<proteinExistence type="inferred from homology"/>
<dbReference type="AlphaFoldDB" id="A0A1L7NL34"/>
<dbReference type="InterPro" id="IPR011765">
    <property type="entry name" value="Pept_M16_N"/>
</dbReference>
<organism evidence="4">
    <name type="scientific">Pseudomonas putida</name>
    <name type="common">Arthrobacter siderocapsulatus</name>
    <dbReference type="NCBI Taxonomy" id="303"/>
    <lineage>
        <taxon>Bacteria</taxon>
        <taxon>Pseudomonadati</taxon>
        <taxon>Pseudomonadota</taxon>
        <taxon>Gammaproteobacteria</taxon>
        <taxon>Pseudomonadales</taxon>
        <taxon>Pseudomonadaceae</taxon>
        <taxon>Pseudomonas</taxon>
    </lineage>
</organism>
<dbReference type="Pfam" id="PF00675">
    <property type="entry name" value="Peptidase_M16"/>
    <property type="match status" value="1"/>
</dbReference>
<feature type="domain" description="Peptidase M16 C-terminal" evidence="3">
    <location>
        <begin position="179"/>
        <end position="361"/>
    </location>
</feature>
<accession>A0A1L7NL34</accession>
<evidence type="ECO:0000256" key="1">
    <source>
        <dbReference type="ARBA" id="ARBA00007261"/>
    </source>
</evidence>
<evidence type="ECO:0000259" key="3">
    <source>
        <dbReference type="Pfam" id="PF05193"/>
    </source>
</evidence>
<sequence length="433" mass="47022">MTEHPSPPTPASRVSAFTLANGLRVCLREDHRAPLVSVQLWYHVGSSYEPEGHTGLSHALEHLLFEGSSKLAGGQYSALMTQLGGEANAFTLTDATAFPLTLPASRLEIALEAMADIMASATLSDAPFARELAVVMAERREDVDNNPWALALEHHLLLAYGNSGYGTPVIGHKTDLGHMTPAAARTWYQTWYHPNNATLAVAGAITLAQLQTLVTRHFAAIPAHRLPARQIPAEPSSLARRVQTLRQQGLRTGVIISFNLPSQCTAQSESQAYALRLLPQILAQGQASILQRLLVHDEPLLQGVGAKYEPWQRGDSLLIIYAFCSPQVAPEAAAERLLMEIEAFRQSAPGKEDLQRAKARLLAGQLFDRDDISHQADAIGKQAACGLDPVALEDERQAIEAVTAEQVGLAAYDFLTESRTTITFTYQKASADE</sequence>
<dbReference type="RefSeq" id="WP_016489656.1">
    <property type="nucleotide sequence ID" value="NZ_AP015029.1"/>
</dbReference>
<dbReference type="Gene3D" id="3.30.830.10">
    <property type="entry name" value="Metalloenzyme, LuxS/M16 peptidase-like"/>
    <property type="match status" value="2"/>
</dbReference>
<dbReference type="InterPro" id="IPR050361">
    <property type="entry name" value="MPP/UQCRC_Complex"/>
</dbReference>
<name>A0A1L7NL34_PSEPU</name>
<protein>
    <submittedName>
        <fullName evidence="4">Peptidase M16</fullName>
    </submittedName>
</protein>
<feature type="domain" description="Peptidase M16 N-terminal" evidence="2">
    <location>
        <begin position="24"/>
        <end position="170"/>
    </location>
</feature>
<dbReference type="PANTHER" id="PTHR11851:SF49">
    <property type="entry name" value="MITOCHONDRIAL-PROCESSING PEPTIDASE SUBUNIT ALPHA"/>
    <property type="match status" value="1"/>
</dbReference>
<dbReference type="EMBL" id="AP015029">
    <property type="protein sequence ID" value="BAW26209.1"/>
    <property type="molecule type" value="Genomic_DNA"/>
</dbReference>
<reference evidence="4" key="1">
    <citation type="submission" date="2015-11" db="EMBL/GenBank/DDBJ databases">
        <title>Complete genome sequencing of a biphenyl-degrading bacterium, Pseudomonas putida KF715 (=NBRC110667).</title>
        <authorList>
            <person name="Suenaga H."/>
            <person name="Fujihara N."/>
            <person name="Watanabe T."/>
            <person name="Hirose J."/>
            <person name="Kimura N."/>
            <person name="Yamazoe A."/>
            <person name="Hosoyama A."/>
            <person name="Shimodaira J."/>
            <person name="Furukawa K."/>
        </authorList>
    </citation>
    <scope>NUCLEOTIDE SEQUENCE [LARGE SCALE GENOMIC DNA]</scope>
    <source>
        <strain evidence="4">KF715</strain>
    </source>
</reference>
<gene>
    <name evidence="4" type="ORF">KF715C_ch56360</name>
</gene>
<dbReference type="GO" id="GO:0046872">
    <property type="term" value="F:metal ion binding"/>
    <property type="evidence" value="ECO:0007669"/>
    <property type="project" value="InterPro"/>
</dbReference>
<dbReference type="PANTHER" id="PTHR11851">
    <property type="entry name" value="METALLOPROTEASE"/>
    <property type="match status" value="1"/>
</dbReference>
<dbReference type="InterPro" id="IPR007863">
    <property type="entry name" value="Peptidase_M16_C"/>
</dbReference>
<comment type="similarity">
    <text evidence="1">Belongs to the peptidase M16 family.</text>
</comment>
<dbReference type="InterPro" id="IPR011249">
    <property type="entry name" value="Metalloenz_LuxS/M16"/>
</dbReference>
<evidence type="ECO:0000259" key="2">
    <source>
        <dbReference type="Pfam" id="PF00675"/>
    </source>
</evidence>
<evidence type="ECO:0000313" key="4">
    <source>
        <dbReference type="EMBL" id="BAW26209.1"/>
    </source>
</evidence>
<dbReference type="Proteomes" id="UP000218731">
    <property type="component" value="Chromosome 1"/>
</dbReference>
<dbReference type="Pfam" id="PF05193">
    <property type="entry name" value="Peptidase_M16_C"/>
    <property type="match status" value="1"/>
</dbReference>
<dbReference type="SUPFAM" id="SSF63411">
    <property type="entry name" value="LuxS/MPP-like metallohydrolase"/>
    <property type="match status" value="2"/>
</dbReference>